<evidence type="ECO:0000313" key="2">
    <source>
        <dbReference type="EMBL" id="MBV6343663.1"/>
    </source>
</evidence>
<organism evidence="2 3">
    <name type="scientific">Candidatus Magnetobacterium casense</name>
    <dbReference type="NCBI Taxonomy" id="1455061"/>
    <lineage>
        <taxon>Bacteria</taxon>
        <taxon>Pseudomonadati</taxon>
        <taxon>Nitrospirota</taxon>
        <taxon>Thermodesulfovibrionia</taxon>
        <taxon>Thermodesulfovibrionales</taxon>
        <taxon>Candidatus Magnetobacteriaceae</taxon>
        <taxon>Candidatus Magnetobacterium</taxon>
    </lineage>
</organism>
<sequence length="85" mass="8985">MTLTDKLSTSISCAASVIVVYVVYVLGSLYANGVMPDGVLFASMVGVIATIFGIKLGKTIVEAKAPTIEEKGPSVPFEKDIMEEE</sequence>
<evidence type="ECO:0008006" key="4">
    <source>
        <dbReference type="Google" id="ProtNLM"/>
    </source>
</evidence>
<name>A0ABS6S481_9BACT</name>
<dbReference type="Proteomes" id="UP001196980">
    <property type="component" value="Unassembled WGS sequence"/>
</dbReference>
<dbReference type="EMBL" id="JABXWD010000723">
    <property type="protein sequence ID" value="MBV6343663.1"/>
    <property type="molecule type" value="Genomic_DNA"/>
</dbReference>
<evidence type="ECO:0000256" key="1">
    <source>
        <dbReference type="SAM" id="Phobius"/>
    </source>
</evidence>
<feature type="transmembrane region" description="Helical" evidence="1">
    <location>
        <begin position="39"/>
        <end position="57"/>
    </location>
</feature>
<keyword evidence="1" id="KW-1133">Transmembrane helix</keyword>
<keyword evidence="1" id="KW-0812">Transmembrane</keyword>
<comment type="caution">
    <text evidence="2">The sequence shown here is derived from an EMBL/GenBank/DDBJ whole genome shotgun (WGS) entry which is preliminary data.</text>
</comment>
<gene>
    <name evidence="2" type="ORF">HWQ67_19015</name>
</gene>
<keyword evidence="1" id="KW-0472">Membrane</keyword>
<reference evidence="2 3" key="1">
    <citation type="journal article" date="2020" name="J Geophys Res Biogeosci">
        <title>Magnetotaxis as an Adaptation to Enable Bacterial Shuttling of Microbial Sulfur and Sulfur Cycling Across Aquatic Oxic#Anoxic Interfaces.</title>
        <authorList>
            <person name="Li J."/>
            <person name="Liu P."/>
            <person name="Wang J."/>
            <person name="Roberts A.P."/>
            <person name="Pan Y."/>
        </authorList>
    </citation>
    <scope>NUCLEOTIDE SEQUENCE [LARGE SCALE GENOMIC DNA]</scope>
    <source>
        <strain evidence="2 3">MYR-1_YQ</strain>
    </source>
</reference>
<evidence type="ECO:0000313" key="3">
    <source>
        <dbReference type="Proteomes" id="UP001196980"/>
    </source>
</evidence>
<accession>A0ABS6S481</accession>
<protein>
    <recommendedName>
        <fullName evidence="4">Magnetosome protein MamI</fullName>
    </recommendedName>
</protein>
<dbReference type="RefSeq" id="WP_218254280.1">
    <property type="nucleotide sequence ID" value="NZ_JABXWD010000723.1"/>
</dbReference>
<proteinExistence type="predicted"/>
<feature type="transmembrane region" description="Helical" evidence="1">
    <location>
        <begin position="7"/>
        <end position="27"/>
    </location>
</feature>
<keyword evidence="3" id="KW-1185">Reference proteome</keyword>